<dbReference type="Pfam" id="PF00856">
    <property type="entry name" value="SET"/>
    <property type="match status" value="1"/>
</dbReference>
<dbReference type="InterPro" id="IPR036464">
    <property type="entry name" value="Rubisco_LSMT_subst-bd_sf"/>
</dbReference>
<dbReference type="PANTHER" id="PTHR13271:SF91">
    <property type="entry name" value="PROTEIN SET DOMAIN GROUP 40"/>
    <property type="match status" value="1"/>
</dbReference>
<dbReference type="PROSITE" id="PS50280">
    <property type="entry name" value="SET"/>
    <property type="match status" value="1"/>
</dbReference>
<keyword evidence="1" id="KW-0489">Methyltransferase</keyword>
<dbReference type="GO" id="GO:0016279">
    <property type="term" value="F:protein-lysine N-methyltransferase activity"/>
    <property type="evidence" value="ECO:0007669"/>
    <property type="project" value="TreeGrafter"/>
</dbReference>
<dbReference type="FunFam" id="3.90.1410.10:FF:000012">
    <property type="entry name" value="Protein SET DOMAIN GROUP 40"/>
    <property type="match status" value="1"/>
</dbReference>
<gene>
    <name evidence="5" type="ORF">ZIOFF_032580</name>
</gene>
<evidence type="ECO:0000313" key="5">
    <source>
        <dbReference type="EMBL" id="KAG6507238.1"/>
    </source>
</evidence>
<keyword evidence="2" id="KW-0808">Transferase</keyword>
<comment type="caution">
    <text evidence="5">The sequence shown here is derived from an EMBL/GenBank/DDBJ whole genome shotgun (WGS) entry which is preliminary data.</text>
</comment>
<dbReference type="PANTHER" id="PTHR13271">
    <property type="entry name" value="UNCHARACTERIZED PUTATIVE METHYLTRANSFERASE"/>
    <property type="match status" value="1"/>
</dbReference>
<dbReference type="EMBL" id="JACMSC010000009">
    <property type="protein sequence ID" value="KAG6507238.1"/>
    <property type="molecule type" value="Genomic_DNA"/>
</dbReference>
<dbReference type="SUPFAM" id="SSF82199">
    <property type="entry name" value="SET domain"/>
    <property type="match status" value="1"/>
</dbReference>
<reference evidence="5 6" key="1">
    <citation type="submission" date="2020-08" db="EMBL/GenBank/DDBJ databases">
        <title>Plant Genome Project.</title>
        <authorList>
            <person name="Zhang R.-G."/>
        </authorList>
    </citation>
    <scope>NUCLEOTIDE SEQUENCE [LARGE SCALE GENOMIC DNA]</scope>
    <source>
        <tissue evidence="5">Rhizome</tissue>
    </source>
</reference>
<keyword evidence="3" id="KW-0949">S-adenosyl-L-methionine</keyword>
<dbReference type="Pfam" id="PF09273">
    <property type="entry name" value="Rubis-subs-bind"/>
    <property type="match status" value="1"/>
</dbReference>
<dbReference type="InterPro" id="IPR046341">
    <property type="entry name" value="SET_dom_sf"/>
</dbReference>
<accession>A0A8J5GVU2</accession>
<protein>
    <recommendedName>
        <fullName evidence="4">SET domain-containing protein</fullName>
    </recommendedName>
</protein>
<name>A0A8J5GVU2_ZINOF</name>
<keyword evidence="6" id="KW-1185">Reference proteome</keyword>
<evidence type="ECO:0000259" key="4">
    <source>
        <dbReference type="PROSITE" id="PS50280"/>
    </source>
</evidence>
<dbReference type="GO" id="GO:0032259">
    <property type="term" value="P:methylation"/>
    <property type="evidence" value="ECO:0007669"/>
    <property type="project" value="UniProtKB-KW"/>
</dbReference>
<dbReference type="SUPFAM" id="SSF81822">
    <property type="entry name" value="RuBisCo LSMT C-terminal, substrate-binding domain"/>
    <property type="match status" value="1"/>
</dbReference>
<evidence type="ECO:0000256" key="3">
    <source>
        <dbReference type="ARBA" id="ARBA00022691"/>
    </source>
</evidence>
<dbReference type="Proteomes" id="UP000734854">
    <property type="component" value="Unassembled WGS sequence"/>
</dbReference>
<sequence length="486" mass="54531">MAKSAEQDCIAALLRLAAQLGISDSPPSPSLTLSTNSGHASSFTSSFPCLGHSLFVFYFPDAGGRGLAAARDLEKGELILRVPKAALFTTDSAMADAKLASCLERHRHRLSPVQMLAVSLLAEVGKGRSSQWYPYLENLPRSYDTLANFTNFEVKAFQVEDAIGASEKAIALAKSDWKEAVGVLKELDLKPQFLTFSSWRWASATVSSRTLHIPWDSAGCLCPIGDLFNYAAPDEEHSPENSEDTHPDVSVLRLTDGGYEESKSSYCFYARKNYKQGEQVLLGYGTYTNLELLEHYGFLLKENPNDKVFIDLNGGMCTSTSWPKDSLYIQPDGTPSFALLCALRLWATPAKLRKTIGSRIYSGSLVSVENERLIMKWLAKCCTCILGRLNTTIGEDNRLLSKIDRMIDQYSFRRYLERWKLAIEWRCILFFKNPPAKNRGGVKYSPMVEEDKLIQRWRKKYASRTTSCLSRSNLRCAYIFRITMAL</sequence>
<dbReference type="AlphaFoldDB" id="A0A8J5GVU2"/>
<evidence type="ECO:0000313" key="6">
    <source>
        <dbReference type="Proteomes" id="UP000734854"/>
    </source>
</evidence>
<dbReference type="CDD" id="cd10527">
    <property type="entry name" value="SET_LSMT"/>
    <property type="match status" value="1"/>
</dbReference>
<evidence type="ECO:0000256" key="2">
    <source>
        <dbReference type="ARBA" id="ARBA00022679"/>
    </source>
</evidence>
<proteinExistence type="predicted"/>
<dbReference type="Gene3D" id="3.90.1410.10">
    <property type="entry name" value="set domain protein methyltransferase, domain 1"/>
    <property type="match status" value="1"/>
</dbReference>
<evidence type="ECO:0000256" key="1">
    <source>
        <dbReference type="ARBA" id="ARBA00022603"/>
    </source>
</evidence>
<dbReference type="InterPro" id="IPR001214">
    <property type="entry name" value="SET_dom"/>
</dbReference>
<organism evidence="5 6">
    <name type="scientific">Zingiber officinale</name>
    <name type="common">Ginger</name>
    <name type="synonym">Amomum zingiber</name>
    <dbReference type="NCBI Taxonomy" id="94328"/>
    <lineage>
        <taxon>Eukaryota</taxon>
        <taxon>Viridiplantae</taxon>
        <taxon>Streptophyta</taxon>
        <taxon>Embryophyta</taxon>
        <taxon>Tracheophyta</taxon>
        <taxon>Spermatophyta</taxon>
        <taxon>Magnoliopsida</taxon>
        <taxon>Liliopsida</taxon>
        <taxon>Zingiberales</taxon>
        <taxon>Zingiberaceae</taxon>
        <taxon>Zingiber</taxon>
    </lineage>
</organism>
<dbReference type="InterPro" id="IPR015353">
    <property type="entry name" value="Rubisco_LSMT_subst-bd"/>
</dbReference>
<feature type="domain" description="SET" evidence="4">
    <location>
        <begin position="52"/>
        <end position="285"/>
    </location>
</feature>
<dbReference type="InterPro" id="IPR050600">
    <property type="entry name" value="SETD3_SETD6_MTase"/>
</dbReference>